<feature type="compositionally biased region" description="Basic and acidic residues" evidence="1">
    <location>
        <begin position="47"/>
        <end position="62"/>
    </location>
</feature>
<dbReference type="GeneID" id="89999939"/>
<feature type="compositionally biased region" description="Pro residues" evidence="1">
    <location>
        <begin position="330"/>
        <end position="340"/>
    </location>
</feature>
<feature type="region of interest" description="Disordered" evidence="1">
    <location>
        <begin position="304"/>
        <end position="462"/>
    </location>
</feature>
<evidence type="ECO:0000313" key="2">
    <source>
        <dbReference type="EMBL" id="KAK5941213.1"/>
    </source>
</evidence>
<reference evidence="2 3" key="1">
    <citation type="journal article" date="2023" name="Res Sq">
        <title>Genomic and morphological characterization of Knufia obscura isolated from the Mars 2020 spacecraft assembly facility.</title>
        <authorList>
            <person name="Chander A.M."/>
            <person name="Teixeira M.M."/>
            <person name="Singh N.K."/>
            <person name="Williams M.P."/>
            <person name="Parker C.W."/>
            <person name="Leo P."/>
            <person name="Stajich J.E."/>
            <person name="Torok T."/>
            <person name="Tighe S."/>
            <person name="Mason C.E."/>
            <person name="Venkateswaran K."/>
        </authorList>
    </citation>
    <scope>NUCLEOTIDE SEQUENCE [LARGE SCALE GENOMIC DNA]</scope>
    <source>
        <strain evidence="2 3">CCFEE 5817</strain>
    </source>
</reference>
<feature type="compositionally biased region" description="Basic and acidic residues" evidence="1">
    <location>
        <begin position="149"/>
        <end position="162"/>
    </location>
</feature>
<evidence type="ECO:0000313" key="3">
    <source>
        <dbReference type="Proteomes" id="UP001334248"/>
    </source>
</evidence>
<comment type="caution">
    <text evidence="2">The sequence shown here is derived from an EMBL/GenBank/DDBJ whole genome shotgun (WGS) entry which is preliminary data.</text>
</comment>
<gene>
    <name evidence="2" type="ORF">PMZ80_006490</name>
</gene>
<proteinExistence type="predicted"/>
<accession>A0ABR0RLW4</accession>
<keyword evidence="3" id="KW-1185">Reference proteome</keyword>
<feature type="region of interest" description="Disordered" evidence="1">
    <location>
        <begin position="475"/>
        <end position="616"/>
    </location>
</feature>
<dbReference type="RefSeq" id="XP_064729303.1">
    <property type="nucleotide sequence ID" value="XM_064874903.1"/>
</dbReference>
<feature type="compositionally biased region" description="Basic and acidic residues" evidence="1">
    <location>
        <begin position="491"/>
        <end position="502"/>
    </location>
</feature>
<organism evidence="2 3">
    <name type="scientific">Knufia obscura</name>
    <dbReference type="NCBI Taxonomy" id="1635080"/>
    <lineage>
        <taxon>Eukaryota</taxon>
        <taxon>Fungi</taxon>
        <taxon>Dikarya</taxon>
        <taxon>Ascomycota</taxon>
        <taxon>Pezizomycotina</taxon>
        <taxon>Eurotiomycetes</taxon>
        <taxon>Chaetothyriomycetidae</taxon>
        <taxon>Chaetothyriales</taxon>
        <taxon>Trichomeriaceae</taxon>
        <taxon>Knufia</taxon>
    </lineage>
</organism>
<feature type="compositionally biased region" description="Basic and acidic residues" evidence="1">
    <location>
        <begin position="347"/>
        <end position="359"/>
    </location>
</feature>
<sequence length="616" mass="67644">MEGKPRYDQNMVSDFPANLCRALDIPPGRVAQQLQAFQAMPRSPAAPEKEPKEPKEPKETPKAPHSTPFEPTPHAITPNLGEEKPGVPNVPPVTQQVKQEVEGEDHEVKARGRTRHRDPQPEVASEDEDQVDEVLEDLRSRLFSVQNIVRRERSGSSQARDDMMDELGSMLDNAIATTLSPLARSPRAPPRSSSSKRPSPTKHSLPQSQPSRSQSLKPANPSPRSIHRPDFSLQSSPETAIKFREPLPTPALPRQLFDKDVKLQRQRQTSEPLFFTARRTGFPLSSPVRERALLWESMSRGTIAEHDTSKSSPHVAQFHSVPPEQTNEAPPKPATPPIPLALPQFVDAEKRQQEARLEEEAATGPTEEDSQPASDLEPFQQTTSTEWPGSLRLKEVGVGTPTVQETPSFAQAAEHDEHHQKPRPSVVRTTIKDLLSATRRRVSGKNAQVQSPAAGKDDSALVRESELRASIADLESIDAHHLPPLQVSPDEVAKIQSTDDRVATGTNSLGKAPSRSSTFSRKFAAPPEQKSRSPVKPTPTTPVRGRPRETHSPGGRPYAVDQRFALSPSRSNSRGSRGSLTFNIKARVSPGRGRGKDDTELFVTANIESDGSDEGS</sequence>
<name>A0ABR0RLW4_9EURO</name>
<dbReference type="Proteomes" id="UP001334248">
    <property type="component" value="Unassembled WGS sequence"/>
</dbReference>
<feature type="compositionally biased region" description="Low complexity" evidence="1">
    <location>
        <begin position="567"/>
        <end position="579"/>
    </location>
</feature>
<feature type="compositionally biased region" description="Acidic residues" evidence="1">
    <location>
        <begin position="124"/>
        <end position="135"/>
    </location>
</feature>
<feature type="compositionally biased region" description="Low complexity" evidence="1">
    <location>
        <begin position="179"/>
        <end position="216"/>
    </location>
</feature>
<protein>
    <submittedName>
        <fullName evidence="2">Uncharacterized protein</fullName>
    </submittedName>
</protein>
<feature type="compositionally biased region" description="Polar residues" evidence="1">
    <location>
        <begin position="504"/>
        <end position="520"/>
    </location>
</feature>
<feature type="region of interest" description="Disordered" evidence="1">
    <location>
        <begin position="31"/>
        <end position="264"/>
    </location>
</feature>
<dbReference type="EMBL" id="JAVHJV010000007">
    <property type="protein sequence ID" value="KAK5941213.1"/>
    <property type="molecule type" value="Genomic_DNA"/>
</dbReference>
<evidence type="ECO:0000256" key="1">
    <source>
        <dbReference type="SAM" id="MobiDB-lite"/>
    </source>
</evidence>